<evidence type="ECO:0000313" key="2">
    <source>
        <dbReference type="Proteomes" id="UP000094669"/>
    </source>
</evidence>
<proteinExistence type="predicted"/>
<dbReference type="EMBL" id="MCRM02000019">
    <property type="protein sequence ID" value="PNV74028.1"/>
    <property type="molecule type" value="Genomic_DNA"/>
</dbReference>
<dbReference type="Proteomes" id="UP000094669">
    <property type="component" value="Unassembled WGS sequence"/>
</dbReference>
<protein>
    <submittedName>
        <fullName evidence="1">Uncharacterized protein</fullName>
    </submittedName>
</protein>
<organism evidence="1 2">
    <name type="scientific">Leptospira inadai serovar Lyme</name>
    <dbReference type="NCBI Taxonomy" id="293084"/>
    <lineage>
        <taxon>Bacteria</taxon>
        <taxon>Pseudomonadati</taxon>
        <taxon>Spirochaetota</taxon>
        <taxon>Spirochaetia</taxon>
        <taxon>Leptospirales</taxon>
        <taxon>Leptospiraceae</taxon>
        <taxon>Leptospira</taxon>
    </lineage>
</organism>
<evidence type="ECO:0000313" key="1">
    <source>
        <dbReference type="EMBL" id="PNV74028.1"/>
    </source>
</evidence>
<comment type="caution">
    <text evidence="1">The sequence shown here is derived from an EMBL/GenBank/DDBJ whole genome shotgun (WGS) entry which is preliminary data.</text>
</comment>
<gene>
    <name evidence="1" type="ORF">BES34_015875</name>
</gene>
<keyword evidence="2" id="KW-1185">Reference proteome</keyword>
<accession>A0ABX4YFK5</accession>
<sequence>MQNPTTLENFLRKKSVLTCYFIPFRRQRTEDRRARFARARQKLLDMGKVTEVELGSTGMSAIEKDSYANTGSFFGLPFSVPELQHNSFTQNC</sequence>
<name>A0ABX4YFK5_9LEPT</name>
<reference evidence="1" key="1">
    <citation type="submission" date="2018-01" db="EMBL/GenBank/DDBJ databases">
        <title>Genomic characterization of Leptospira inadai serogroup Lyme isolated from captured rat in Brazil and comparative analysis with human reference strain.</title>
        <authorList>
            <person name="Moreno L.Z."/>
            <person name="Loureiro A.P."/>
            <person name="Miraglia F."/>
            <person name="Kremer F.S."/>
            <person name="Eslabao M.R."/>
            <person name="Dellagostin O.A."/>
            <person name="Lilenbaum W."/>
            <person name="Moreno A.M."/>
        </authorList>
    </citation>
    <scope>NUCLEOTIDE SEQUENCE [LARGE SCALE GENOMIC DNA]</scope>
    <source>
        <strain evidence="1">M34/99</strain>
    </source>
</reference>